<feature type="transmembrane region" description="Helical" evidence="2">
    <location>
        <begin position="642"/>
        <end position="662"/>
    </location>
</feature>
<keyword evidence="2" id="KW-0812">Transmembrane</keyword>
<sequence length="780" mass="84755">MKANLFFLSGCASRTLAGTTQLGAGRPGQATLFNPPQEDITAYDSRSQYPSEPRWPFQETDQDKQPHFSSPPPPPPPPPINPPIHHQPAPSPRRSGHTRHVPRYWGLEIFTLFVAISLLTAIIWLLTHYDGHYMPKWPFEINLNSAIALLSTFLRAAIVAAVAEIIGQIKWTWFAEQTRPLQHLQDFDAASRSILGSTKLLAMLVWNLGFSSTGFLAIGAAIVTIASLAVGPVTQQAVRTITCPMLEDNIRARIPAANYVPGSSAYYRVGAGSYEIEVDMKSAMIQGITDPGSQDSDVQVLCPSGNCTWPDYGTGVTDASIGVCSKCIDTTSFVSEPDTVGNLSLPDDGAVINILAGKYMWMGYSNLTAYTKLFSDDFAAAAPVSMANFSMLMISTSPCTSDNSTGTSKLTCPHRLSQSDNSYFSNLGDYVAASCILYPCLKEYHARYVNNTLTETVVRTTTAASNPAENAASRYSLYGNYTARQSPCVIDNGTRYDTTNQSQALDVPGRIWTNFSVGGSDEVTRVPNECLYKMDGTFFSALSTFLKASLLSASCRYDSMQSGHLNCYDSWWLTPLWADMNATVTNLTSAVDDFAWAVTNKLRMTGLGPDVVPGANALLNRRAEALGEVWASSTCTYFDRQYIALPIILVGLCGILLGWIILKNYNDPEQPVWKGSVLPLLFFGLHDTMGPKGTAGGASNGGDGPRDGGRMARNMTFFKENGRSAPELHRIQQESGRMRVRFHGGMDPGFLDLGTGRSDPEAANASLVSGQGDSRGTKMR</sequence>
<name>A0AAI9VBK7_9PEZI</name>
<keyword evidence="3" id="KW-0732">Signal</keyword>
<dbReference type="EMBL" id="MPDP01000190">
    <property type="protein sequence ID" value="KAK1472383.1"/>
    <property type="molecule type" value="Genomic_DNA"/>
</dbReference>
<feature type="compositionally biased region" description="Pro residues" evidence="1">
    <location>
        <begin position="69"/>
        <end position="82"/>
    </location>
</feature>
<feature type="region of interest" description="Disordered" evidence="1">
    <location>
        <begin position="21"/>
        <end position="97"/>
    </location>
</feature>
<evidence type="ECO:0000256" key="2">
    <source>
        <dbReference type="SAM" id="Phobius"/>
    </source>
</evidence>
<dbReference type="PANTHER" id="PTHR35394">
    <property type="entry name" value="DUF3176 DOMAIN-CONTAINING PROTEIN"/>
    <property type="match status" value="1"/>
</dbReference>
<dbReference type="Pfam" id="PF11374">
    <property type="entry name" value="DUF3176"/>
    <property type="match status" value="1"/>
</dbReference>
<evidence type="ECO:0008006" key="6">
    <source>
        <dbReference type="Google" id="ProtNLM"/>
    </source>
</evidence>
<evidence type="ECO:0000256" key="3">
    <source>
        <dbReference type="SAM" id="SignalP"/>
    </source>
</evidence>
<evidence type="ECO:0000313" key="5">
    <source>
        <dbReference type="Proteomes" id="UP001239213"/>
    </source>
</evidence>
<keyword evidence="2" id="KW-0472">Membrane</keyword>
<comment type="caution">
    <text evidence="4">The sequence shown here is derived from an EMBL/GenBank/DDBJ whole genome shotgun (WGS) entry which is preliminary data.</text>
</comment>
<feature type="signal peptide" evidence="3">
    <location>
        <begin position="1"/>
        <end position="17"/>
    </location>
</feature>
<evidence type="ECO:0000256" key="1">
    <source>
        <dbReference type="SAM" id="MobiDB-lite"/>
    </source>
</evidence>
<gene>
    <name evidence="4" type="ORF">CCUS01_05767</name>
</gene>
<dbReference type="AlphaFoldDB" id="A0AAI9VBK7"/>
<feature type="region of interest" description="Disordered" evidence="1">
    <location>
        <begin position="752"/>
        <end position="780"/>
    </location>
</feature>
<feature type="region of interest" description="Disordered" evidence="1">
    <location>
        <begin position="693"/>
        <end position="712"/>
    </location>
</feature>
<reference evidence="4" key="1">
    <citation type="submission" date="2016-11" db="EMBL/GenBank/DDBJ databases">
        <title>The genome sequence of Colletotrichum cuscutae.</title>
        <authorList>
            <person name="Baroncelli R."/>
        </authorList>
    </citation>
    <scope>NUCLEOTIDE SEQUENCE</scope>
    <source>
        <strain evidence="4">IMI 304802</strain>
    </source>
</reference>
<keyword evidence="5" id="KW-1185">Reference proteome</keyword>
<feature type="compositionally biased region" description="Gly residues" evidence="1">
    <location>
        <begin position="693"/>
        <end position="703"/>
    </location>
</feature>
<proteinExistence type="predicted"/>
<dbReference type="Proteomes" id="UP001239213">
    <property type="component" value="Unassembled WGS sequence"/>
</dbReference>
<evidence type="ECO:0000313" key="4">
    <source>
        <dbReference type="EMBL" id="KAK1472383.1"/>
    </source>
</evidence>
<keyword evidence="2" id="KW-1133">Transmembrane helix</keyword>
<protein>
    <recommendedName>
        <fullName evidence="6">Short-chain dehydrogenase</fullName>
    </recommendedName>
</protein>
<feature type="transmembrane region" description="Helical" evidence="2">
    <location>
        <begin position="146"/>
        <end position="166"/>
    </location>
</feature>
<accession>A0AAI9VBK7</accession>
<organism evidence="4 5">
    <name type="scientific">Colletotrichum cuscutae</name>
    <dbReference type="NCBI Taxonomy" id="1209917"/>
    <lineage>
        <taxon>Eukaryota</taxon>
        <taxon>Fungi</taxon>
        <taxon>Dikarya</taxon>
        <taxon>Ascomycota</taxon>
        <taxon>Pezizomycotina</taxon>
        <taxon>Sordariomycetes</taxon>
        <taxon>Hypocreomycetidae</taxon>
        <taxon>Glomerellales</taxon>
        <taxon>Glomerellaceae</taxon>
        <taxon>Colletotrichum</taxon>
        <taxon>Colletotrichum acutatum species complex</taxon>
    </lineage>
</organism>
<dbReference type="InterPro" id="IPR021514">
    <property type="entry name" value="DUF3176"/>
</dbReference>
<feature type="transmembrane region" description="Helical" evidence="2">
    <location>
        <begin position="104"/>
        <end position="126"/>
    </location>
</feature>
<feature type="transmembrane region" description="Helical" evidence="2">
    <location>
        <begin position="200"/>
        <end position="230"/>
    </location>
</feature>
<feature type="chain" id="PRO_5042610521" description="Short-chain dehydrogenase" evidence="3">
    <location>
        <begin position="18"/>
        <end position="780"/>
    </location>
</feature>
<dbReference type="PANTHER" id="PTHR35394:SF5">
    <property type="entry name" value="DUF3176 DOMAIN-CONTAINING PROTEIN"/>
    <property type="match status" value="1"/>
</dbReference>